<dbReference type="InterPro" id="IPR001594">
    <property type="entry name" value="Palmitoyltrfase_DHHC"/>
</dbReference>
<evidence type="ECO:0000256" key="4">
    <source>
        <dbReference type="ARBA" id="ARBA00022989"/>
    </source>
</evidence>
<keyword evidence="5 7" id="KW-0472">Membrane</keyword>
<keyword evidence="6 7" id="KW-0012">Acyltransferase</keyword>
<organism evidence="10">
    <name type="scientific">Alexandrium catenella</name>
    <name type="common">Red tide dinoflagellate</name>
    <name type="synonym">Gonyaulax catenella</name>
    <dbReference type="NCBI Taxonomy" id="2925"/>
    <lineage>
        <taxon>Eukaryota</taxon>
        <taxon>Sar</taxon>
        <taxon>Alveolata</taxon>
        <taxon>Dinophyceae</taxon>
        <taxon>Gonyaulacales</taxon>
        <taxon>Pyrocystaceae</taxon>
        <taxon>Alexandrium</taxon>
    </lineage>
</organism>
<name>A0A7S1PPQ6_ALECA</name>
<dbReference type="AlphaFoldDB" id="A0A7S1PPQ6"/>
<keyword evidence="2 7" id="KW-0808">Transferase</keyword>
<feature type="domain" description="Palmitoyltransferase DHHC" evidence="9">
    <location>
        <begin position="157"/>
        <end position="303"/>
    </location>
</feature>
<dbReference type="Pfam" id="PF01529">
    <property type="entry name" value="DHHC"/>
    <property type="match status" value="1"/>
</dbReference>
<feature type="transmembrane region" description="Helical" evidence="7">
    <location>
        <begin position="80"/>
        <end position="101"/>
    </location>
</feature>
<keyword evidence="4 7" id="KW-1133">Transmembrane helix</keyword>
<evidence type="ECO:0000256" key="6">
    <source>
        <dbReference type="ARBA" id="ARBA00023315"/>
    </source>
</evidence>
<keyword evidence="3 7" id="KW-0812">Transmembrane</keyword>
<dbReference type="GO" id="GO:0019706">
    <property type="term" value="F:protein-cysteine S-palmitoyltransferase activity"/>
    <property type="evidence" value="ECO:0007669"/>
    <property type="project" value="UniProtKB-EC"/>
</dbReference>
<dbReference type="EMBL" id="HBGE01005714">
    <property type="protein sequence ID" value="CAD9092537.1"/>
    <property type="molecule type" value="Transcribed_RNA"/>
</dbReference>
<gene>
    <name evidence="10" type="ORF">ACAT0790_LOCUS3497</name>
</gene>
<proteinExistence type="inferred from homology"/>
<reference evidence="10" key="1">
    <citation type="submission" date="2021-01" db="EMBL/GenBank/DDBJ databases">
        <authorList>
            <person name="Corre E."/>
            <person name="Pelletier E."/>
            <person name="Niang G."/>
            <person name="Scheremetjew M."/>
            <person name="Finn R."/>
            <person name="Kale V."/>
            <person name="Holt S."/>
            <person name="Cochrane G."/>
            <person name="Meng A."/>
            <person name="Brown T."/>
            <person name="Cohen L."/>
        </authorList>
    </citation>
    <scope>NUCLEOTIDE SEQUENCE</scope>
    <source>
        <strain evidence="10">OF101</strain>
    </source>
</reference>
<evidence type="ECO:0000256" key="2">
    <source>
        <dbReference type="ARBA" id="ARBA00022679"/>
    </source>
</evidence>
<comment type="domain">
    <text evidence="7">The DHHC domain is required for palmitoyltransferase activity.</text>
</comment>
<evidence type="ECO:0000256" key="3">
    <source>
        <dbReference type="ARBA" id="ARBA00022692"/>
    </source>
</evidence>
<feature type="region of interest" description="Disordered" evidence="8">
    <location>
        <begin position="350"/>
        <end position="377"/>
    </location>
</feature>
<accession>A0A7S1PPQ6</accession>
<dbReference type="EC" id="2.3.1.225" evidence="7"/>
<evidence type="ECO:0000256" key="1">
    <source>
        <dbReference type="ARBA" id="ARBA00004141"/>
    </source>
</evidence>
<evidence type="ECO:0000259" key="9">
    <source>
        <dbReference type="Pfam" id="PF01529"/>
    </source>
</evidence>
<evidence type="ECO:0000256" key="7">
    <source>
        <dbReference type="RuleBase" id="RU079119"/>
    </source>
</evidence>
<feature type="transmembrane region" description="Helical" evidence="7">
    <location>
        <begin position="202"/>
        <end position="226"/>
    </location>
</feature>
<feature type="transmembrane region" description="Helical" evidence="7">
    <location>
        <begin position="265"/>
        <end position="286"/>
    </location>
</feature>
<dbReference type="PROSITE" id="PS50216">
    <property type="entry name" value="DHHC"/>
    <property type="match status" value="1"/>
</dbReference>
<comment type="subcellular location">
    <subcellularLocation>
        <location evidence="1">Membrane</location>
        <topology evidence="1">Multi-pass membrane protein</topology>
    </subcellularLocation>
</comment>
<feature type="transmembrane region" description="Helical" evidence="7">
    <location>
        <begin position="7"/>
        <end position="24"/>
    </location>
</feature>
<comment type="catalytic activity">
    <reaction evidence="7">
        <text>L-cysteinyl-[protein] + hexadecanoyl-CoA = S-hexadecanoyl-L-cysteinyl-[protein] + CoA</text>
        <dbReference type="Rhea" id="RHEA:36683"/>
        <dbReference type="Rhea" id="RHEA-COMP:10131"/>
        <dbReference type="Rhea" id="RHEA-COMP:11032"/>
        <dbReference type="ChEBI" id="CHEBI:29950"/>
        <dbReference type="ChEBI" id="CHEBI:57287"/>
        <dbReference type="ChEBI" id="CHEBI:57379"/>
        <dbReference type="ChEBI" id="CHEBI:74151"/>
        <dbReference type="EC" id="2.3.1.225"/>
    </reaction>
</comment>
<evidence type="ECO:0000256" key="8">
    <source>
        <dbReference type="SAM" id="MobiDB-lite"/>
    </source>
</evidence>
<protein>
    <recommendedName>
        <fullName evidence="7">Palmitoyltransferase</fullName>
        <ecNumber evidence="7">2.3.1.225</ecNumber>
    </recommendedName>
</protein>
<dbReference type="GO" id="GO:0016020">
    <property type="term" value="C:membrane"/>
    <property type="evidence" value="ECO:0007669"/>
    <property type="project" value="UniProtKB-SubCell"/>
</dbReference>
<dbReference type="PANTHER" id="PTHR12246">
    <property type="entry name" value="PALMITOYLTRANSFERASE ZDHHC16"/>
    <property type="match status" value="1"/>
</dbReference>
<evidence type="ECO:0000313" key="10">
    <source>
        <dbReference type="EMBL" id="CAD9092537.1"/>
    </source>
</evidence>
<sequence>MNFYAITACYLVFGGFGVGIFLWGKPDGNSLFDRLYRLVCVHFPWFLKKALEKCCGKRAPAALDWLWTYICYRSNPIVQIFYLCVVVGGFLTFVSHGFPYIPNRLVGSFHKYVGFGVFSACLIVWWKACSTDPGTVTPLNVDELCEIYEWDDQIFTSAHCKTCELAKPARSKHCSLCNVCVAKFDHHCIWINNCVGVGNHKYFLLFLFWHLVLCFYGMGMGTTILYDIVTQKDLFNAVFVDPVSKQRHKASYLIVLQYLLATEGMLIFVSVLASVMGLVLCGFFLWHLNLVRIGTTTNELSKWNYVKWCLKQEGEEGREKIKGLSNIYNQGCLPNFKEVFFPLNVHKLPKSQQASGAGRGTAKKEERRKGKDKVKRG</sequence>
<comment type="similarity">
    <text evidence="7">Belongs to the DHHC palmitoyltransferase family.</text>
</comment>
<dbReference type="InterPro" id="IPR039859">
    <property type="entry name" value="PFA4/ZDH16/20/ERF2-like"/>
</dbReference>
<evidence type="ECO:0000256" key="5">
    <source>
        <dbReference type="ARBA" id="ARBA00023136"/>
    </source>
</evidence>